<dbReference type="GO" id="GO:0004075">
    <property type="term" value="F:biotin carboxylase activity"/>
    <property type="evidence" value="ECO:0007669"/>
    <property type="project" value="UniProtKB-EC"/>
</dbReference>
<reference evidence="11 12" key="1">
    <citation type="submission" date="2017-01" db="EMBL/GenBank/DDBJ databases">
        <title>The cable genome- insights into the physiology and evolution of filamentous bacteria capable of sulfide oxidation via long distance electron transfer.</title>
        <authorList>
            <person name="Schreiber L."/>
            <person name="Bjerg J.T."/>
            <person name="Boggild A."/>
            <person name="Van De Vossenberg J."/>
            <person name="Meysman F."/>
            <person name="Nielsen L.P."/>
            <person name="Schramm A."/>
            <person name="Kjeldsen K.U."/>
        </authorList>
    </citation>
    <scope>NUCLEOTIDE SEQUENCE [LARGE SCALE GENOMIC DNA]</scope>
    <source>
        <strain evidence="11">A2</strain>
    </source>
</reference>
<dbReference type="SUPFAM" id="SSF51246">
    <property type="entry name" value="Rudiment single hybrid motif"/>
    <property type="match status" value="1"/>
</dbReference>
<name>A0A3S3QET7_9BACT</name>
<dbReference type="InterPro" id="IPR016185">
    <property type="entry name" value="PreATP-grasp_dom_sf"/>
</dbReference>
<feature type="non-terminal residue" evidence="11">
    <location>
        <position position="1"/>
    </location>
</feature>
<dbReference type="PROSITE" id="PS00867">
    <property type="entry name" value="CPSASE_2"/>
    <property type="match status" value="1"/>
</dbReference>
<keyword evidence="5 8" id="KW-0067">ATP-binding</keyword>
<evidence type="ECO:0000259" key="9">
    <source>
        <dbReference type="PROSITE" id="PS50975"/>
    </source>
</evidence>
<organism evidence="11 12">
    <name type="scientific">Candidatus Electrothrix marina</name>
    <dbReference type="NCBI Taxonomy" id="1859130"/>
    <lineage>
        <taxon>Bacteria</taxon>
        <taxon>Pseudomonadati</taxon>
        <taxon>Thermodesulfobacteriota</taxon>
        <taxon>Desulfobulbia</taxon>
        <taxon>Desulfobulbales</taxon>
        <taxon>Desulfobulbaceae</taxon>
        <taxon>Candidatus Electrothrix</taxon>
    </lineage>
</organism>
<evidence type="ECO:0000256" key="2">
    <source>
        <dbReference type="ARBA" id="ARBA00013263"/>
    </source>
</evidence>
<dbReference type="InterPro" id="IPR013815">
    <property type="entry name" value="ATP_grasp_subdomain_1"/>
</dbReference>
<dbReference type="GO" id="GO:0046872">
    <property type="term" value="F:metal ion binding"/>
    <property type="evidence" value="ECO:0007669"/>
    <property type="project" value="InterPro"/>
</dbReference>
<dbReference type="SUPFAM" id="SSF52440">
    <property type="entry name" value="PreATP-grasp domain"/>
    <property type="match status" value="1"/>
</dbReference>
<dbReference type="PROSITE" id="PS50979">
    <property type="entry name" value="BC"/>
    <property type="match status" value="1"/>
</dbReference>
<keyword evidence="4 8" id="KW-0547">Nucleotide-binding</keyword>
<evidence type="ECO:0000256" key="7">
    <source>
        <dbReference type="ARBA" id="ARBA00048600"/>
    </source>
</evidence>
<feature type="domain" description="ATP-grasp" evidence="9">
    <location>
        <begin position="126"/>
        <end position="347"/>
    </location>
</feature>
<dbReference type="InterPro" id="IPR011054">
    <property type="entry name" value="Rudment_hybrid_motif"/>
</dbReference>
<feature type="domain" description="Biotin carboxylation" evidence="10">
    <location>
        <begin position="5"/>
        <end position="471"/>
    </location>
</feature>
<dbReference type="InterPro" id="IPR005482">
    <property type="entry name" value="Biotin_COase_C"/>
</dbReference>
<evidence type="ECO:0000313" key="11">
    <source>
        <dbReference type="EMBL" id="RWX45650.1"/>
    </source>
</evidence>
<comment type="catalytic activity">
    <reaction evidence="7">
        <text>N(6)-biotinyl-L-lysyl-[protein] + hydrogencarbonate + ATP = N(6)-carboxybiotinyl-L-lysyl-[protein] + ADP + phosphate + H(+)</text>
        <dbReference type="Rhea" id="RHEA:13501"/>
        <dbReference type="Rhea" id="RHEA-COMP:10505"/>
        <dbReference type="Rhea" id="RHEA-COMP:10506"/>
        <dbReference type="ChEBI" id="CHEBI:15378"/>
        <dbReference type="ChEBI" id="CHEBI:17544"/>
        <dbReference type="ChEBI" id="CHEBI:30616"/>
        <dbReference type="ChEBI" id="CHEBI:43474"/>
        <dbReference type="ChEBI" id="CHEBI:83144"/>
        <dbReference type="ChEBI" id="CHEBI:83145"/>
        <dbReference type="ChEBI" id="CHEBI:456216"/>
        <dbReference type="EC" id="6.3.4.14"/>
    </reaction>
</comment>
<dbReference type="PANTHER" id="PTHR48095">
    <property type="entry name" value="PYRUVATE CARBOXYLASE SUBUNIT A"/>
    <property type="match status" value="1"/>
</dbReference>
<dbReference type="Pfam" id="PF00289">
    <property type="entry name" value="Biotin_carb_N"/>
    <property type="match status" value="1"/>
</dbReference>
<dbReference type="Gene3D" id="3.40.50.20">
    <property type="match status" value="1"/>
</dbReference>
<gene>
    <name evidence="11" type="ORF">VT99_12601</name>
</gene>
<evidence type="ECO:0000313" key="12">
    <source>
        <dbReference type="Proteomes" id="UP000286862"/>
    </source>
</evidence>
<evidence type="ECO:0000259" key="10">
    <source>
        <dbReference type="PROSITE" id="PS50979"/>
    </source>
</evidence>
<dbReference type="AlphaFoldDB" id="A0A3S3QET7"/>
<dbReference type="SUPFAM" id="SSF56059">
    <property type="entry name" value="Glutathione synthetase ATP-binding domain-like"/>
    <property type="match status" value="1"/>
</dbReference>
<dbReference type="InterPro" id="IPR005481">
    <property type="entry name" value="BC-like_N"/>
</dbReference>
<dbReference type="InterPro" id="IPR005479">
    <property type="entry name" value="CPAse_ATP-bd"/>
</dbReference>
<sequence length="471" mass="53749">FGWFVQGKVLIANRGEIAVRIMEACQDLGLEYTVIYTDADRDSEHVQRNRLNGADQNAWRVVSYTDPNDLLAVADHTGCTAIHPGYGFFSEDYRFARRVTIRDRPLVFIGPSWEVIRDLGDKINTKRVANKLGIPTIPGTSAPIYNEMEAEEIAQHLFDLQREEDEPQPAILIKAAAGGGGMGIEEVNRIEHFRRVYRQVQNYAKRQFGDGGVLIEQRLRDFNHLEVQLVCSRHDERIHFGSRNCTIQSTGRQKRVEAAPGFHTSCFNYDFNAEKVLDSVVEYSLKLAEHVQYDNVGTWEWIVSRSGKPYLLEVNTRIQVENDVSARISYLDNKHPNLLREQIRLALGEPMGYQQSDVVFRGASIELRIVAENTQRNFAPWIGTITRFDLPGYEWSATYTHVPIDRPYPIPSEYDPNLALALVWGDSVEQAKERARQFIDASRIEGVNSSGDAILTNLDYLRENLDRLLTF</sequence>
<dbReference type="EMBL" id="MTKQ01000260">
    <property type="protein sequence ID" value="RWX45650.1"/>
    <property type="molecule type" value="Genomic_DNA"/>
</dbReference>
<dbReference type="PROSITE" id="PS50975">
    <property type="entry name" value="ATP_GRASP"/>
    <property type="match status" value="1"/>
</dbReference>
<evidence type="ECO:0000256" key="4">
    <source>
        <dbReference type="ARBA" id="ARBA00022741"/>
    </source>
</evidence>
<accession>A0A3S3QET7</accession>
<evidence type="ECO:0000256" key="5">
    <source>
        <dbReference type="ARBA" id="ARBA00022840"/>
    </source>
</evidence>
<comment type="caution">
    <text evidence="11">The sequence shown here is derived from an EMBL/GenBank/DDBJ whole genome shotgun (WGS) entry which is preliminary data.</text>
</comment>
<evidence type="ECO:0000256" key="8">
    <source>
        <dbReference type="PROSITE-ProRule" id="PRU00409"/>
    </source>
</evidence>
<dbReference type="Pfam" id="PF02786">
    <property type="entry name" value="CPSase_L_D2"/>
    <property type="match status" value="1"/>
</dbReference>
<evidence type="ECO:0000256" key="6">
    <source>
        <dbReference type="ARBA" id="ARBA00023267"/>
    </source>
</evidence>
<comment type="function">
    <text evidence="1">This protein is a component of the acetyl coenzyme A carboxylase complex; first, biotin carboxylase catalyzes the carboxylation of the carrier protein and then the transcarboxylase transfers the carboxyl group to form malonyl-CoA.</text>
</comment>
<keyword evidence="6" id="KW-0092">Biotin</keyword>
<keyword evidence="3" id="KW-0436">Ligase</keyword>
<evidence type="ECO:0000256" key="1">
    <source>
        <dbReference type="ARBA" id="ARBA00003761"/>
    </source>
</evidence>
<dbReference type="EC" id="6.3.4.14" evidence="2"/>
<dbReference type="Pfam" id="PF02785">
    <property type="entry name" value="Biotin_carb_C"/>
    <property type="match status" value="1"/>
</dbReference>
<proteinExistence type="predicted"/>
<dbReference type="PANTHER" id="PTHR48095:SF2">
    <property type="entry name" value="BIOTIN CARBOXYLASE, CHLOROPLASTIC"/>
    <property type="match status" value="1"/>
</dbReference>
<dbReference type="InterPro" id="IPR011764">
    <property type="entry name" value="Biotin_carboxylation_dom"/>
</dbReference>
<dbReference type="InterPro" id="IPR051602">
    <property type="entry name" value="ACC_Biotin_Carboxylase"/>
</dbReference>
<evidence type="ECO:0000256" key="3">
    <source>
        <dbReference type="ARBA" id="ARBA00022598"/>
    </source>
</evidence>
<dbReference type="SMART" id="SM00878">
    <property type="entry name" value="Biotin_carb_C"/>
    <property type="match status" value="1"/>
</dbReference>
<dbReference type="Gene3D" id="3.30.470.20">
    <property type="entry name" value="ATP-grasp fold, B domain"/>
    <property type="match status" value="1"/>
</dbReference>
<dbReference type="InterPro" id="IPR011761">
    <property type="entry name" value="ATP-grasp"/>
</dbReference>
<dbReference type="Gene3D" id="3.30.1490.20">
    <property type="entry name" value="ATP-grasp fold, A domain"/>
    <property type="match status" value="1"/>
</dbReference>
<protein>
    <recommendedName>
        <fullName evidence="2">biotin carboxylase</fullName>
        <ecNumber evidence="2">6.3.4.14</ecNumber>
    </recommendedName>
</protein>
<dbReference type="GO" id="GO:0005524">
    <property type="term" value="F:ATP binding"/>
    <property type="evidence" value="ECO:0007669"/>
    <property type="project" value="UniProtKB-UniRule"/>
</dbReference>
<dbReference type="Proteomes" id="UP000286862">
    <property type="component" value="Unassembled WGS sequence"/>
</dbReference>